<comment type="cofactor">
    <cofactor evidence="2">
        <name>Mg(2+)</name>
        <dbReference type="ChEBI" id="CHEBI:18420"/>
    </cofactor>
</comment>
<feature type="domain" description="Spo11/DNA topoisomerase VI subunit A N-terminal" evidence="10">
    <location>
        <begin position="40"/>
        <end position="119"/>
    </location>
</feature>
<dbReference type="Gene3D" id="3.40.1360.10">
    <property type="match status" value="1"/>
</dbReference>
<dbReference type="GO" id="GO:0006265">
    <property type="term" value="P:DNA topological change"/>
    <property type="evidence" value="ECO:0007669"/>
    <property type="project" value="InterPro"/>
</dbReference>
<dbReference type="InterPro" id="IPR004085">
    <property type="entry name" value="TopoVI_A"/>
</dbReference>
<evidence type="ECO:0000259" key="10">
    <source>
        <dbReference type="Pfam" id="PF04406"/>
    </source>
</evidence>
<evidence type="ECO:0000256" key="1">
    <source>
        <dbReference type="ARBA" id="ARBA00000185"/>
    </source>
</evidence>
<evidence type="ECO:0000259" key="11">
    <source>
        <dbReference type="Pfam" id="PF21180"/>
    </source>
</evidence>
<dbReference type="PANTHER" id="PTHR10848">
    <property type="entry name" value="MEIOTIC RECOMBINATION PROTEIN SPO11"/>
    <property type="match status" value="1"/>
</dbReference>
<dbReference type="GO" id="GO:0005524">
    <property type="term" value="F:ATP binding"/>
    <property type="evidence" value="ECO:0007669"/>
    <property type="project" value="InterPro"/>
</dbReference>
<evidence type="ECO:0000256" key="8">
    <source>
        <dbReference type="ARBA" id="ARBA00023125"/>
    </source>
</evidence>
<dbReference type="GO" id="GO:0003677">
    <property type="term" value="F:DNA binding"/>
    <property type="evidence" value="ECO:0007669"/>
    <property type="project" value="UniProtKB-KW"/>
</dbReference>
<keyword evidence="5" id="KW-0479">Metal-binding</keyword>
<keyword evidence="6" id="KW-0460">Magnesium</keyword>
<dbReference type="Pfam" id="PF21180">
    <property type="entry name" value="TOP6A-Spo11_Toprim"/>
    <property type="match status" value="1"/>
</dbReference>
<accession>A0A9C7PQT3</accession>
<dbReference type="PRINTS" id="PR01550">
    <property type="entry name" value="TOP6AFAMILY"/>
</dbReference>
<keyword evidence="9" id="KW-0413">Isomerase</keyword>
<evidence type="ECO:0000256" key="2">
    <source>
        <dbReference type="ARBA" id="ARBA00001946"/>
    </source>
</evidence>
<evidence type="ECO:0000256" key="3">
    <source>
        <dbReference type="ARBA" id="ARBA00006559"/>
    </source>
</evidence>
<dbReference type="EMBL" id="BQMJ01000005">
    <property type="protein sequence ID" value="GJQ08938.1"/>
    <property type="molecule type" value="Genomic_DNA"/>
</dbReference>
<evidence type="ECO:0000256" key="4">
    <source>
        <dbReference type="ARBA" id="ARBA00012895"/>
    </source>
</evidence>
<dbReference type="Proteomes" id="UP001061958">
    <property type="component" value="Unassembled WGS sequence"/>
</dbReference>
<evidence type="ECO:0000256" key="9">
    <source>
        <dbReference type="ARBA" id="ARBA00023235"/>
    </source>
</evidence>
<dbReference type="InterPro" id="IPR036388">
    <property type="entry name" value="WH-like_DNA-bd_sf"/>
</dbReference>
<dbReference type="AlphaFoldDB" id="A0A9C7PQT3"/>
<dbReference type="GO" id="GO:0000706">
    <property type="term" value="P:meiotic DNA double-strand break processing"/>
    <property type="evidence" value="ECO:0007669"/>
    <property type="project" value="TreeGrafter"/>
</dbReference>
<dbReference type="GO" id="GO:0042138">
    <property type="term" value="P:meiotic DNA double-strand break formation"/>
    <property type="evidence" value="ECO:0007669"/>
    <property type="project" value="TreeGrafter"/>
</dbReference>
<proteinExistence type="inferred from homology"/>
<dbReference type="InterPro" id="IPR034136">
    <property type="entry name" value="TOPRIM_Topo6A/Spo11"/>
</dbReference>
<dbReference type="EC" id="5.6.2.2" evidence="4"/>
<evidence type="ECO:0000256" key="5">
    <source>
        <dbReference type="ARBA" id="ARBA00022723"/>
    </source>
</evidence>
<comment type="caution">
    <text evidence="12">The sequence shown here is derived from an EMBL/GenBank/DDBJ whole genome shotgun (WGS) entry which is preliminary data.</text>
</comment>
<gene>
    <name evidence="12" type="ORF">GpartN1_g729.t1</name>
</gene>
<keyword evidence="13" id="KW-1185">Reference proteome</keyword>
<dbReference type="Pfam" id="PF04406">
    <property type="entry name" value="TP6A_N"/>
    <property type="match status" value="1"/>
</dbReference>
<dbReference type="InterPro" id="IPR036078">
    <property type="entry name" value="Spo11/TopoVI_A_sf"/>
</dbReference>
<dbReference type="GO" id="GO:0000228">
    <property type="term" value="C:nuclear chromosome"/>
    <property type="evidence" value="ECO:0007669"/>
    <property type="project" value="TreeGrafter"/>
</dbReference>
<keyword evidence="7" id="KW-0799">Topoisomerase</keyword>
<sequence length="361" mass="42093">MKENITASKIEKWIFYILQKLVKGKFVITEEMKLHNSIVLCRVFLLMDKTHALLVHDSYANQRALFYEMRHLKLERNIATKDSCLNTKCSYLFPSQIQMDTTIRRISRMLSSSRNEMHIYPNSKGFLTGAMALIHNCSSYIDCLREFPDGWCIPGSIEYLKQLHFKNLGAQYIIVIEKHGIFKRLLEDRFVHYLPSILICGQGYPSVATKFLFQRIASELRLPCLGLVDYNPHGLALLQTYRNPTEKETSDPEKELTCSSRNDEFSHIYWLGLHFSQLSHLNLWDKFRKPLTTRDQVLLAKLRTQLRTQAENHQAVLEYELSAMQDGKVELQAIYSLGHSYLSRTYLPFAIFHYEDLVPSI</sequence>
<comment type="catalytic activity">
    <reaction evidence="1">
        <text>ATP-dependent breakage, passage and rejoining of double-stranded DNA.</text>
        <dbReference type="EC" id="5.6.2.2"/>
    </reaction>
</comment>
<dbReference type="OrthoDB" id="2328at2759"/>
<dbReference type="InterPro" id="IPR013049">
    <property type="entry name" value="Spo11/TopoVI_A_N"/>
</dbReference>
<dbReference type="GO" id="GO:0046872">
    <property type="term" value="F:metal ion binding"/>
    <property type="evidence" value="ECO:0007669"/>
    <property type="project" value="UniProtKB-KW"/>
</dbReference>
<dbReference type="PRINTS" id="PR01552">
    <property type="entry name" value="TPISMRASE6A"/>
</dbReference>
<feature type="domain" description="Topoisomerase 6 subunit A/Spo11 TOPRIM" evidence="11">
    <location>
        <begin position="172"/>
        <end position="348"/>
    </location>
</feature>
<dbReference type="GO" id="GO:0003918">
    <property type="term" value="F:DNA topoisomerase type II (double strand cut, ATP-hydrolyzing) activity"/>
    <property type="evidence" value="ECO:0007669"/>
    <property type="project" value="UniProtKB-EC"/>
</dbReference>
<keyword evidence="8" id="KW-0238">DNA-binding</keyword>
<evidence type="ECO:0000256" key="6">
    <source>
        <dbReference type="ARBA" id="ARBA00022842"/>
    </source>
</evidence>
<dbReference type="SUPFAM" id="SSF56726">
    <property type="entry name" value="DNA topoisomerase IV, alpha subunit"/>
    <property type="match status" value="1"/>
</dbReference>
<dbReference type="InterPro" id="IPR002815">
    <property type="entry name" value="Spo11/TopoVI_A"/>
</dbReference>
<evidence type="ECO:0000313" key="12">
    <source>
        <dbReference type="EMBL" id="GJQ08938.1"/>
    </source>
</evidence>
<dbReference type="GO" id="GO:0007131">
    <property type="term" value="P:reciprocal meiotic recombination"/>
    <property type="evidence" value="ECO:0007669"/>
    <property type="project" value="TreeGrafter"/>
</dbReference>
<name>A0A9C7PQT3_9RHOD</name>
<dbReference type="CDD" id="cd00223">
    <property type="entry name" value="TOPRIM_TopoIIB_SPO"/>
    <property type="match status" value="1"/>
</dbReference>
<dbReference type="Gene3D" id="1.10.10.10">
    <property type="entry name" value="Winged helix-like DNA-binding domain superfamily/Winged helix DNA-binding domain"/>
    <property type="match status" value="1"/>
</dbReference>
<evidence type="ECO:0000313" key="13">
    <source>
        <dbReference type="Proteomes" id="UP001061958"/>
    </source>
</evidence>
<evidence type="ECO:0000256" key="7">
    <source>
        <dbReference type="ARBA" id="ARBA00023029"/>
    </source>
</evidence>
<organism evidence="12 13">
    <name type="scientific">Galdieria partita</name>
    <dbReference type="NCBI Taxonomy" id="83374"/>
    <lineage>
        <taxon>Eukaryota</taxon>
        <taxon>Rhodophyta</taxon>
        <taxon>Bangiophyceae</taxon>
        <taxon>Galdieriales</taxon>
        <taxon>Galdieriaceae</taxon>
        <taxon>Galdieria</taxon>
    </lineage>
</organism>
<protein>
    <recommendedName>
        <fullName evidence="4">DNA topoisomerase (ATP-hydrolyzing)</fullName>
        <ecNumber evidence="4">5.6.2.2</ecNumber>
    </recommendedName>
</protein>
<comment type="similarity">
    <text evidence="3">Belongs to the TOP6A family.</text>
</comment>
<dbReference type="PANTHER" id="PTHR10848:SF0">
    <property type="entry name" value="MEIOTIC RECOMBINATION PROTEIN SPO11"/>
    <property type="match status" value="1"/>
</dbReference>
<reference evidence="12" key="2">
    <citation type="submission" date="2022-01" db="EMBL/GenBank/DDBJ databases">
        <authorList>
            <person name="Hirooka S."/>
            <person name="Miyagishima S.Y."/>
        </authorList>
    </citation>
    <scope>NUCLEOTIDE SEQUENCE</scope>
    <source>
        <strain evidence="12">NBRC 102759</strain>
    </source>
</reference>
<reference evidence="12" key="1">
    <citation type="journal article" date="2022" name="Proc. Natl. Acad. Sci. U.S.A.">
        <title>Life cycle and functional genomics of the unicellular red alga Galdieria for elucidating algal and plant evolution and industrial use.</title>
        <authorList>
            <person name="Hirooka S."/>
            <person name="Itabashi T."/>
            <person name="Ichinose T.M."/>
            <person name="Onuma R."/>
            <person name="Fujiwara T."/>
            <person name="Yamashita S."/>
            <person name="Jong L.W."/>
            <person name="Tomita R."/>
            <person name="Iwane A.H."/>
            <person name="Miyagishima S.Y."/>
        </authorList>
    </citation>
    <scope>NUCLEOTIDE SEQUENCE</scope>
    <source>
        <strain evidence="12">NBRC 102759</strain>
    </source>
</reference>